<dbReference type="Gene3D" id="2.40.50.140">
    <property type="entry name" value="Nucleic acid-binding proteins"/>
    <property type="match status" value="2"/>
</dbReference>
<dbReference type="InterPro" id="IPR036388">
    <property type="entry name" value="WH-like_DNA-bd_sf"/>
</dbReference>
<dbReference type="Proteomes" id="UP000602050">
    <property type="component" value="Unassembled WGS sequence"/>
</dbReference>
<keyword evidence="4" id="KW-1185">Reference proteome</keyword>
<proteinExistence type="inferred from homology"/>
<dbReference type="InterPro" id="IPR003029">
    <property type="entry name" value="S1_domain"/>
</dbReference>
<dbReference type="Pfam" id="PF21191">
    <property type="entry name" value="CvfB_1st"/>
    <property type="match status" value="1"/>
</dbReference>
<name>A0A8J3EJJ2_9BACI</name>
<reference evidence="3" key="1">
    <citation type="journal article" date="2014" name="Int. J. Syst. Evol. Microbiol.">
        <title>Complete genome sequence of Corynebacterium casei LMG S-19264T (=DSM 44701T), isolated from a smear-ripened cheese.</title>
        <authorList>
            <consortium name="US DOE Joint Genome Institute (JGI-PGF)"/>
            <person name="Walter F."/>
            <person name="Albersmeier A."/>
            <person name="Kalinowski J."/>
            <person name="Ruckert C."/>
        </authorList>
    </citation>
    <scope>NUCLEOTIDE SEQUENCE</scope>
    <source>
        <strain evidence="3">CGMCC 1.12360</strain>
    </source>
</reference>
<dbReference type="InterPro" id="IPR048588">
    <property type="entry name" value="CvfB_S1_2nd"/>
</dbReference>
<comment type="caution">
    <text evidence="3">The sequence shown here is derived from an EMBL/GenBank/DDBJ whole genome shotgun (WGS) entry which is preliminary data.</text>
</comment>
<dbReference type="Gene3D" id="1.10.10.10">
    <property type="entry name" value="Winged helix-like DNA-binding domain superfamily/Winged helix DNA-binding domain"/>
    <property type="match status" value="1"/>
</dbReference>
<dbReference type="InterPro" id="IPR039566">
    <property type="entry name" value="CvfB_S1_st"/>
</dbReference>
<feature type="domain" description="S1 motif" evidence="2">
    <location>
        <begin position="154"/>
        <end position="214"/>
    </location>
</feature>
<organism evidence="3 4">
    <name type="scientific">Compostibacillus humi</name>
    <dbReference type="NCBI Taxonomy" id="1245525"/>
    <lineage>
        <taxon>Bacteria</taxon>
        <taxon>Bacillati</taxon>
        <taxon>Bacillota</taxon>
        <taxon>Bacilli</taxon>
        <taxon>Bacillales</taxon>
        <taxon>Bacillaceae</taxon>
        <taxon>Compostibacillus</taxon>
    </lineage>
</organism>
<dbReference type="InterPro" id="IPR014464">
    <property type="entry name" value="CvfB_fam"/>
</dbReference>
<dbReference type="PIRSF" id="PIRSF012524">
    <property type="entry name" value="YitL_S1"/>
    <property type="match status" value="1"/>
</dbReference>
<sequence length="288" mass="32741">MTPLPLGTVQRMTVLRKIDTGYVLEKEGQTALLHHRETKEELEENEEVDVFLYNDKKGNIAATAVIPKIQRGIYDWAEVTNAISGLGVFVHIGIGKEMLVSADDLPPFERVWPKPNDKLFVTLGLDRRGRLLAIPATEHEMNRLFSPAPPEMLYQPVSGRIFRTSREGSVMITEENYRGFIHHTERKEEPRLGELVHGRIIDVKEDGTINVSLRPQKEKSMTDDAEAILRHLEKHNGVIPFDDRSDPEDIRATFGISKAAFKRALGKLMKEGKAEQRDGHTYLLEKKE</sequence>
<dbReference type="GO" id="GO:0003676">
    <property type="term" value="F:nucleic acid binding"/>
    <property type="evidence" value="ECO:0007669"/>
    <property type="project" value="InterPro"/>
</dbReference>
<evidence type="ECO:0000313" key="3">
    <source>
        <dbReference type="EMBL" id="GGH71519.1"/>
    </source>
</evidence>
<dbReference type="AlphaFoldDB" id="A0A8J3EJJ2"/>
<dbReference type="PROSITE" id="PS50126">
    <property type="entry name" value="S1"/>
    <property type="match status" value="1"/>
</dbReference>
<dbReference type="Pfam" id="PF21543">
    <property type="entry name" value="CvfB_2nd"/>
    <property type="match status" value="1"/>
</dbReference>
<reference evidence="3" key="2">
    <citation type="submission" date="2020-09" db="EMBL/GenBank/DDBJ databases">
        <authorList>
            <person name="Sun Q."/>
            <person name="Zhou Y."/>
        </authorList>
    </citation>
    <scope>NUCLEOTIDE SEQUENCE</scope>
    <source>
        <strain evidence="3">CGMCC 1.12360</strain>
    </source>
</reference>
<dbReference type="Pfam" id="PF17783">
    <property type="entry name" value="WHD_CvfB"/>
    <property type="match status" value="1"/>
</dbReference>
<dbReference type="EMBL" id="BMEV01000009">
    <property type="protein sequence ID" value="GGH71519.1"/>
    <property type="molecule type" value="Genomic_DNA"/>
</dbReference>
<dbReference type="InterPro" id="IPR012340">
    <property type="entry name" value="NA-bd_OB-fold"/>
</dbReference>
<evidence type="ECO:0000313" key="4">
    <source>
        <dbReference type="Proteomes" id="UP000602050"/>
    </source>
</evidence>
<accession>A0A8J3EJJ2</accession>
<dbReference type="InterPro" id="IPR048587">
    <property type="entry name" value="CvfB_S1_3rd"/>
</dbReference>
<dbReference type="PANTHER" id="PTHR37296:SF1">
    <property type="entry name" value="CONSERVED VIRULENCE FACTOR B"/>
    <property type="match status" value="1"/>
</dbReference>
<comment type="similarity">
    <text evidence="1">Belongs to the CvfB family.</text>
</comment>
<evidence type="ECO:0000256" key="1">
    <source>
        <dbReference type="PIRNR" id="PIRNR012524"/>
    </source>
</evidence>
<evidence type="ECO:0000259" key="2">
    <source>
        <dbReference type="PROSITE" id="PS50126"/>
    </source>
</evidence>
<dbReference type="InterPro" id="IPR040764">
    <property type="entry name" value="CvfB_WH"/>
</dbReference>
<dbReference type="PANTHER" id="PTHR37296">
    <property type="entry name" value="CONSERVED VIRULENCE FACTOR B"/>
    <property type="match status" value="1"/>
</dbReference>
<dbReference type="Pfam" id="PF13509">
    <property type="entry name" value="S1_2"/>
    <property type="match status" value="1"/>
</dbReference>
<gene>
    <name evidence="3" type="ORF">GCM10010978_07560</name>
</gene>
<protein>
    <recommendedName>
        <fullName evidence="2">S1 motif domain-containing protein</fullName>
    </recommendedName>
</protein>
<dbReference type="RefSeq" id="WP_188391039.1">
    <property type="nucleotide sequence ID" value="NZ_BMEV01000009.1"/>
</dbReference>